<dbReference type="PANTHER" id="PTHR42767">
    <property type="entry name" value="ENDO-BETA-1,6-GALACTANASE"/>
    <property type="match status" value="1"/>
</dbReference>
<keyword evidence="4" id="KW-0624">Polysaccharide degradation</keyword>
<sequence length="528" mass="57666">MTTKTITAAALALLAAMPSAAGGSVATYTIQTDKPRQTVLHFGASDAWSMKYVGRWPEAEQRKVADWLFSTDCDEAGKPKGIGLSLWRFNIGAGSEEQGEASMIQPSTRTECMVGPDGKFNPAKQQAERHFLRLARERGVPHILAFLNSPPVYLTQNKLATNTGRGGTLNLGSDRYDDFAAFVTTAIEGLERYDSVTVDYISPLNEPDGHWNWLGPKQEGTPATNREVARVVRCLDNRLGKAGLQTKILVNESSDLRCLLGTHMTDWQRANELRALFSKDSTDTYVGRCRSVLPVIAGHSYWTNTPTDTMRNIRMRLRDAARRLGVDYWQTELCIMSNDVEIGGGGGYDFSMKTALYVARVIHHDMVYGNACSWSWWRAAGGDYRDGLIRLYGSDGMATGWAADSKLMWAIGNFSRFVRPGAVRHDICATAADGSVVAGGDTDAYGVMCSAYRNTDGSWVVVAINYADTAKPFGIALDGRKAASWAMYRTSDISAESLAPIGTTHGSTELAPRSVTTFVCQPGSSPQQ</sequence>
<accession>A0A939B2X5</accession>
<dbReference type="PANTHER" id="PTHR42767:SF1">
    <property type="entry name" value="ENDO-BETA-1,6-GALACTANASE-LIKE DOMAIN-CONTAINING PROTEIN"/>
    <property type="match status" value="1"/>
</dbReference>
<dbReference type="GO" id="GO:0045493">
    <property type="term" value="P:xylan catabolic process"/>
    <property type="evidence" value="ECO:0007669"/>
    <property type="project" value="UniProtKB-KW"/>
</dbReference>
<keyword evidence="4" id="KW-0378">Hydrolase</keyword>
<feature type="chain" id="PRO_5037024880" evidence="1">
    <location>
        <begin position="22"/>
        <end position="528"/>
    </location>
</feature>
<keyword evidence="4" id="KW-0326">Glycosidase</keyword>
<feature type="domain" description="Glycosyl hydrolase family 30 beta sandwich" evidence="3">
    <location>
        <begin position="445"/>
        <end position="518"/>
    </location>
</feature>
<dbReference type="Pfam" id="PF17189">
    <property type="entry name" value="Glyco_hydro_30C"/>
    <property type="match status" value="1"/>
</dbReference>
<dbReference type="AlphaFoldDB" id="A0A939B2X5"/>
<keyword evidence="5" id="KW-1185">Reference proteome</keyword>
<comment type="caution">
    <text evidence="4">The sequence shown here is derived from an EMBL/GenBank/DDBJ whole genome shotgun (WGS) entry which is preliminary data.</text>
</comment>
<dbReference type="GO" id="GO:0004553">
    <property type="term" value="F:hydrolase activity, hydrolyzing O-glycosyl compounds"/>
    <property type="evidence" value="ECO:0007669"/>
    <property type="project" value="InterPro"/>
</dbReference>
<keyword evidence="4" id="KW-0119">Carbohydrate metabolism</keyword>
<dbReference type="Pfam" id="PF14587">
    <property type="entry name" value="Glyco_hydr_30_2"/>
    <property type="match status" value="1"/>
</dbReference>
<evidence type="ECO:0000313" key="4">
    <source>
        <dbReference type="EMBL" id="MBM6660281.1"/>
    </source>
</evidence>
<dbReference type="SUPFAM" id="SSF51445">
    <property type="entry name" value="(Trans)glycosidases"/>
    <property type="match status" value="1"/>
</dbReference>
<evidence type="ECO:0000313" key="5">
    <source>
        <dbReference type="Proteomes" id="UP000764045"/>
    </source>
</evidence>
<dbReference type="InterPro" id="IPR039514">
    <property type="entry name" value="6GAL-like"/>
</dbReference>
<dbReference type="EMBL" id="JACJJL010000001">
    <property type="protein sequence ID" value="MBM6660281.1"/>
    <property type="molecule type" value="Genomic_DNA"/>
</dbReference>
<evidence type="ECO:0000259" key="3">
    <source>
        <dbReference type="Pfam" id="PF17189"/>
    </source>
</evidence>
<gene>
    <name evidence="4" type="ORF">H6B30_00680</name>
</gene>
<dbReference type="InterPro" id="IPR039743">
    <property type="entry name" value="6GAL/EXGAL"/>
</dbReference>
<proteinExistence type="predicted"/>
<evidence type="ECO:0000259" key="2">
    <source>
        <dbReference type="Pfam" id="PF14587"/>
    </source>
</evidence>
<dbReference type="RefSeq" id="WP_205106887.1">
    <property type="nucleotide sequence ID" value="NZ_JACJJL010000001.1"/>
</dbReference>
<dbReference type="InterPro" id="IPR017853">
    <property type="entry name" value="GH"/>
</dbReference>
<keyword evidence="4" id="KW-0858">Xylan degradation</keyword>
<organism evidence="4 5">
    <name type="scientific">Marseilla massiliensis</name>
    <dbReference type="NCBI Taxonomy" id="1841864"/>
    <lineage>
        <taxon>Bacteria</taxon>
        <taxon>Pseudomonadati</taxon>
        <taxon>Bacteroidota</taxon>
        <taxon>Bacteroidia</taxon>
        <taxon>Bacteroidales</taxon>
        <taxon>Prevotellaceae</taxon>
        <taxon>Marseilla</taxon>
    </lineage>
</organism>
<protein>
    <submittedName>
        <fullName evidence="4">Xylanase</fullName>
    </submittedName>
</protein>
<dbReference type="SUPFAM" id="SSF51011">
    <property type="entry name" value="Glycosyl hydrolase domain"/>
    <property type="match status" value="1"/>
</dbReference>
<name>A0A939B2X5_9BACT</name>
<dbReference type="Gene3D" id="3.20.20.80">
    <property type="entry name" value="Glycosidases"/>
    <property type="match status" value="1"/>
</dbReference>
<dbReference type="InterPro" id="IPR033452">
    <property type="entry name" value="GH30_C"/>
</dbReference>
<keyword evidence="1" id="KW-0732">Signal</keyword>
<feature type="signal peptide" evidence="1">
    <location>
        <begin position="1"/>
        <end position="21"/>
    </location>
</feature>
<evidence type="ECO:0000256" key="1">
    <source>
        <dbReference type="SAM" id="SignalP"/>
    </source>
</evidence>
<reference evidence="4 5" key="1">
    <citation type="journal article" date="2021" name="Sci. Rep.">
        <title>The distribution of antibiotic resistance genes in chicken gut microbiota commensals.</title>
        <authorList>
            <person name="Juricova H."/>
            <person name="Matiasovicova J."/>
            <person name="Kubasova T."/>
            <person name="Cejkova D."/>
            <person name="Rychlik I."/>
        </authorList>
    </citation>
    <scope>NUCLEOTIDE SEQUENCE [LARGE SCALE GENOMIC DNA]</scope>
    <source>
        <strain evidence="4 5">An819</strain>
    </source>
</reference>
<dbReference type="Proteomes" id="UP000764045">
    <property type="component" value="Unassembled WGS sequence"/>
</dbReference>
<feature type="domain" description="Endo-beta-1,6-galactanase-like" evidence="2">
    <location>
        <begin position="29"/>
        <end position="389"/>
    </location>
</feature>